<organism evidence="2 3">
    <name type="scientific">Anaerocolumna aminovalerica</name>
    <dbReference type="NCBI Taxonomy" id="1527"/>
    <lineage>
        <taxon>Bacteria</taxon>
        <taxon>Bacillati</taxon>
        <taxon>Bacillota</taxon>
        <taxon>Clostridia</taxon>
        <taxon>Lachnospirales</taxon>
        <taxon>Lachnospiraceae</taxon>
        <taxon>Anaerocolumna</taxon>
    </lineage>
</organism>
<evidence type="ECO:0000313" key="2">
    <source>
        <dbReference type="EMBL" id="SFO48488.1"/>
    </source>
</evidence>
<dbReference type="OrthoDB" id="1739831at2"/>
<keyword evidence="2" id="KW-0969">Cilium</keyword>
<proteinExistence type="predicted"/>
<reference evidence="2 3" key="1">
    <citation type="submission" date="2016-10" db="EMBL/GenBank/DDBJ databases">
        <authorList>
            <person name="de Groot N.N."/>
        </authorList>
    </citation>
    <scope>NUCLEOTIDE SEQUENCE [LARGE SCALE GENOMIC DNA]</scope>
    <source>
        <strain evidence="2 3">DSM 1283</strain>
    </source>
</reference>
<dbReference type="AlphaFoldDB" id="A0A1I5HJH0"/>
<dbReference type="Proteomes" id="UP000198806">
    <property type="component" value="Unassembled WGS sequence"/>
</dbReference>
<dbReference type="RefSeq" id="WP_091687697.1">
    <property type="nucleotide sequence ID" value="NZ_BAABFM010000011.1"/>
</dbReference>
<evidence type="ECO:0000313" key="3">
    <source>
        <dbReference type="Proteomes" id="UP000198806"/>
    </source>
</evidence>
<evidence type="ECO:0000256" key="1">
    <source>
        <dbReference type="SAM" id="MobiDB-lite"/>
    </source>
</evidence>
<name>A0A1I5HJH0_9FIRM</name>
<protein>
    <submittedName>
        <fullName evidence="2">Flagellar operon protein TIGR03826</fullName>
    </submittedName>
</protein>
<keyword evidence="2" id="KW-0282">Flagellum</keyword>
<dbReference type="EMBL" id="FOWD01000030">
    <property type="protein sequence ID" value="SFO48488.1"/>
    <property type="molecule type" value="Genomic_DNA"/>
</dbReference>
<gene>
    <name evidence="2" type="ORF">SAMN04489757_13049</name>
</gene>
<feature type="compositionally biased region" description="Basic and acidic residues" evidence="1">
    <location>
        <begin position="112"/>
        <end position="143"/>
    </location>
</feature>
<accession>A0A1I5HJH0</accession>
<keyword evidence="3" id="KW-1185">Reference proteome</keyword>
<feature type="region of interest" description="Disordered" evidence="1">
    <location>
        <begin position="110"/>
        <end position="149"/>
    </location>
</feature>
<keyword evidence="2" id="KW-0966">Cell projection</keyword>
<sequence length="149" mass="17103">MDVRNCNECGKLFNYIGVSSLCPNCSKKLDEKFGQVKSYLYDHPGAGIQEVSEENDVTPGQIRKWIREERLAFADNSVVGIECEKCGTMIRTGRFCQSCKDKLANNLSNIYREPEPQPKPKRKDYKDNAKMRFLDNKDVEKPKNNNNMS</sequence>
<dbReference type="STRING" id="1527.SAMN04489757_13049"/>